<dbReference type="InterPro" id="IPR002550">
    <property type="entry name" value="CNNM"/>
</dbReference>
<dbReference type="PANTHER" id="PTHR22777:SF17">
    <property type="entry name" value="UPF0053 PROTEIN SLL0260"/>
    <property type="match status" value="1"/>
</dbReference>
<dbReference type="PANTHER" id="PTHR22777">
    <property type="entry name" value="HEMOLYSIN-RELATED"/>
    <property type="match status" value="1"/>
</dbReference>
<keyword evidence="2 8" id="KW-0812">Transmembrane</keyword>
<feature type="transmembrane region" description="Helical" evidence="8">
    <location>
        <begin position="6"/>
        <end position="26"/>
    </location>
</feature>
<gene>
    <name evidence="10" type="ORF">GT409_05110</name>
</gene>
<dbReference type="SUPFAM" id="SSF56176">
    <property type="entry name" value="FAD-binding/transporter-associated domain-like"/>
    <property type="match status" value="1"/>
</dbReference>
<dbReference type="GO" id="GO:0005886">
    <property type="term" value="C:plasma membrane"/>
    <property type="evidence" value="ECO:0007669"/>
    <property type="project" value="TreeGrafter"/>
</dbReference>
<keyword evidence="5 7" id="KW-0129">CBS domain</keyword>
<feature type="transmembrane region" description="Helical" evidence="8">
    <location>
        <begin position="87"/>
        <end position="111"/>
    </location>
</feature>
<proteinExistence type="predicted"/>
<evidence type="ECO:0000256" key="2">
    <source>
        <dbReference type="ARBA" id="ARBA00022692"/>
    </source>
</evidence>
<evidence type="ECO:0000313" key="11">
    <source>
        <dbReference type="Proteomes" id="UP000464954"/>
    </source>
</evidence>
<dbReference type="CDD" id="cd04590">
    <property type="entry name" value="CBS_pair_CorC_HlyC_assoc"/>
    <property type="match status" value="1"/>
</dbReference>
<dbReference type="Gene3D" id="3.10.580.10">
    <property type="entry name" value="CBS-domain"/>
    <property type="match status" value="1"/>
</dbReference>
<dbReference type="AlphaFoldDB" id="A0A6P1M8J9"/>
<name>A0A6P1M8J9_9BACT</name>
<dbReference type="KEGG" id="taer:GT409_05110"/>
<dbReference type="RefSeq" id="WP_160627575.1">
    <property type="nucleotide sequence ID" value="NZ_CP047593.1"/>
</dbReference>
<dbReference type="EMBL" id="CP047593">
    <property type="protein sequence ID" value="QHI68854.1"/>
    <property type="molecule type" value="Genomic_DNA"/>
</dbReference>
<evidence type="ECO:0000256" key="1">
    <source>
        <dbReference type="ARBA" id="ARBA00004141"/>
    </source>
</evidence>
<keyword evidence="4 8" id="KW-1133">Transmembrane helix</keyword>
<dbReference type="InterPro" id="IPR005170">
    <property type="entry name" value="Transptr-assoc_dom"/>
</dbReference>
<dbReference type="GO" id="GO:0050660">
    <property type="term" value="F:flavin adenine dinucleotide binding"/>
    <property type="evidence" value="ECO:0007669"/>
    <property type="project" value="InterPro"/>
</dbReference>
<keyword evidence="11" id="KW-1185">Reference proteome</keyword>
<evidence type="ECO:0000259" key="9">
    <source>
        <dbReference type="PROSITE" id="PS51371"/>
    </source>
</evidence>
<dbReference type="InterPro" id="IPR000644">
    <property type="entry name" value="CBS_dom"/>
</dbReference>
<keyword evidence="3" id="KW-0677">Repeat</keyword>
<dbReference type="Gene3D" id="3.30.465.10">
    <property type="match status" value="1"/>
</dbReference>
<organism evidence="10 11">
    <name type="scientific">Tichowtungia aerotolerans</name>
    <dbReference type="NCBI Taxonomy" id="2697043"/>
    <lineage>
        <taxon>Bacteria</taxon>
        <taxon>Pseudomonadati</taxon>
        <taxon>Kiritimatiellota</taxon>
        <taxon>Tichowtungiia</taxon>
        <taxon>Tichowtungiales</taxon>
        <taxon>Tichowtungiaceae</taxon>
        <taxon>Tichowtungia</taxon>
    </lineage>
</organism>
<sequence length="416" mass="46744">MNTEFFAYSLVSLLTAGFWAVLFSAFRESGNAGISRLSEKKPDAKQSLATWAPRWNLLRTTLRFCLTLFELGAAGLALKTFPLSTPLHWIGLLLIMAILYMVFIRVIPFVLAESYADRLSLTFLPLAIGLTRLLTPIVWPIYAMERGLLAHALSSSDEDDRPTAEEEIMTLVEESAEEELEEEERDIIRSVFEFGETVVREIMTPRVDIEGIKDDMTGDECIDKVKHSRHSRFPVYHETIDDILGMIHVKDLLRLVAQDQEKRSVSDITKKMNVVPETMPINDLLKQMQVQNFQMAAVVDEYGGTAGIVCMEDIIEELVGEIRDEYDHAEKDIQKRPDGSILVKANLAVDDLNEELDLNIPESDEYDSIGGFVLSELGNIPKAGDTLASGDLKITVQHATQRRIHTLLIKPNPPAD</sequence>
<accession>A0A6P1M8J9</accession>
<dbReference type="Proteomes" id="UP000464954">
    <property type="component" value="Chromosome"/>
</dbReference>
<dbReference type="PROSITE" id="PS51371">
    <property type="entry name" value="CBS"/>
    <property type="match status" value="2"/>
</dbReference>
<evidence type="ECO:0000256" key="7">
    <source>
        <dbReference type="PROSITE-ProRule" id="PRU00703"/>
    </source>
</evidence>
<feature type="domain" description="CBS" evidence="9">
    <location>
        <begin position="268"/>
        <end position="325"/>
    </location>
</feature>
<dbReference type="FunFam" id="3.10.580.10:FF:000002">
    <property type="entry name" value="Magnesium/cobalt efflux protein CorC"/>
    <property type="match status" value="1"/>
</dbReference>
<dbReference type="InterPro" id="IPR044751">
    <property type="entry name" value="Ion_transp-like_CBS"/>
</dbReference>
<protein>
    <submittedName>
        <fullName evidence="10">DUF21 domain-containing protein</fullName>
    </submittedName>
</protein>
<dbReference type="SUPFAM" id="SSF54631">
    <property type="entry name" value="CBS-domain pair"/>
    <property type="match status" value="1"/>
</dbReference>
<dbReference type="InterPro" id="IPR016169">
    <property type="entry name" value="FAD-bd_PCMH_sub2"/>
</dbReference>
<dbReference type="InterPro" id="IPR036318">
    <property type="entry name" value="FAD-bd_PCMH-like_sf"/>
</dbReference>
<evidence type="ECO:0000256" key="4">
    <source>
        <dbReference type="ARBA" id="ARBA00022989"/>
    </source>
</evidence>
<feature type="domain" description="CBS" evidence="9">
    <location>
        <begin position="203"/>
        <end position="262"/>
    </location>
</feature>
<feature type="transmembrane region" description="Helical" evidence="8">
    <location>
        <begin position="123"/>
        <end position="142"/>
    </location>
</feature>
<keyword evidence="6 8" id="KW-0472">Membrane</keyword>
<dbReference type="InterPro" id="IPR046342">
    <property type="entry name" value="CBS_dom_sf"/>
</dbReference>
<evidence type="ECO:0000256" key="8">
    <source>
        <dbReference type="SAM" id="Phobius"/>
    </source>
</evidence>
<dbReference type="Pfam" id="PF03471">
    <property type="entry name" value="CorC_HlyC"/>
    <property type="match status" value="1"/>
</dbReference>
<evidence type="ECO:0000256" key="5">
    <source>
        <dbReference type="ARBA" id="ARBA00023122"/>
    </source>
</evidence>
<comment type="subcellular location">
    <subcellularLocation>
        <location evidence="1">Membrane</location>
        <topology evidence="1">Multi-pass membrane protein</topology>
    </subcellularLocation>
</comment>
<evidence type="ECO:0000256" key="6">
    <source>
        <dbReference type="ARBA" id="ARBA00023136"/>
    </source>
</evidence>
<dbReference type="Pfam" id="PF00571">
    <property type="entry name" value="CBS"/>
    <property type="match status" value="2"/>
</dbReference>
<dbReference type="SMART" id="SM01091">
    <property type="entry name" value="CorC_HlyC"/>
    <property type="match status" value="1"/>
</dbReference>
<reference evidence="10 11" key="1">
    <citation type="submission" date="2020-01" db="EMBL/GenBank/DDBJ databases">
        <title>Ponticoccus aerotolerans gen. nov., sp. nov., an anaerobic bacterium and proposal of Ponticoccusceae fam. nov., Ponticoccusles ord. nov. and Ponticoccuse classis nov. in the phylum Kiritimatiellaeota.</title>
        <authorList>
            <person name="Zhou L.Y."/>
            <person name="Du Z.J."/>
        </authorList>
    </citation>
    <scope>NUCLEOTIDE SEQUENCE [LARGE SCALE GENOMIC DNA]</scope>
    <source>
        <strain evidence="10 11">S-5007</strain>
    </source>
</reference>
<evidence type="ECO:0000313" key="10">
    <source>
        <dbReference type="EMBL" id="QHI68854.1"/>
    </source>
</evidence>
<dbReference type="Pfam" id="PF01595">
    <property type="entry name" value="CNNM"/>
    <property type="match status" value="1"/>
</dbReference>
<evidence type="ECO:0000256" key="3">
    <source>
        <dbReference type="ARBA" id="ARBA00022737"/>
    </source>
</evidence>